<name>A0A1D1VLN6_RAMVA</name>
<dbReference type="EMBL" id="BDGG01000008">
    <property type="protein sequence ID" value="GAV02507.1"/>
    <property type="molecule type" value="Genomic_DNA"/>
</dbReference>
<proteinExistence type="predicted"/>
<organism evidence="2 3">
    <name type="scientific">Ramazzottius varieornatus</name>
    <name type="common">Water bear</name>
    <name type="synonym">Tardigrade</name>
    <dbReference type="NCBI Taxonomy" id="947166"/>
    <lineage>
        <taxon>Eukaryota</taxon>
        <taxon>Metazoa</taxon>
        <taxon>Ecdysozoa</taxon>
        <taxon>Tardigrada</taxon>
        <taxon>Eutardigrada</taxon>
        <taxon>Parachela</taxon>
        <taxon>Hypsibioidea</taxon>
        <taxon>Ramazzottiidae</taxon>
        <taxon>Ramazzottius</taxon>
    </lineage>
</organism>
<gene>
    <name evidence="2" type="primary">RvY_13064-1</name>
    <name evidence="2" type="synonym">RvY_13064.1</name>
    <name evidence="2" type="ORF">RvY_13064</name>
</gene>
<protein>
    <recommendedName>
        <fullName evidence="4">PH domain-containing protein</fullName>
    </recommendedName>
</protein>
<reference evidence="2 3" key="1">
    <citation type="journal article" date="2016" name="Nat. Commun.">
        <title>Extremotolerant tardigrade genome and improved radiotolerance of human cultured cells by tardigrade-unique protein.</title>
        <authorList>
            <person name="Hashimoto T."/>
            <person name="Horikawa D.D."/>
            <person name="Saito Y."/>
            <person name="Kuwahara H."/>
            <person name="Kozuka-Hata H."/>
            <person name="Shin-I T."/>
            <person name="Minakuchi Y."/>
            <person name="Ohishi K."/>
            <person name="Motoyama A."/>
            <person name="Aizu T."/>
            <person name="Enomoto A."/>
            <person name="Kondo K."/>
            <person name="Tanaka S."/>
            <person name="Hara Y."/>
            <person name="Koshikawa S."/>
            <person name="Sagara H."/>
            <person name="Miura T."/>
            <person name="Yokobori S."/>
            <person name="Miyagawa K."/>
            <person name="Suzuki Y."/>
            <person name="Kubo T."/>
            <person name="Oyama M."/>
            <person name="Kohara Y."/>
            <person name="Fujiyama A."/>
            <person name="Arakawa K."/>
            <person name="Katayama T."/>
            <person name="Toyoda A."/>
            <person name="Kunieda T."/>
        </authorList>
    </citation>
    <scope>NUCLEOTIDE SEQUENCE [LARGE SCALE GENOMIC DNA]</scope>
    <source>
        <strain evidence="2 3">YOKOZUNA-1</strain>
    </source>
</reference>
<dbReference type="AlphaFoldDB" id="A0A1D1VLN6"/>
<dbReference type="OrthoDB" id="10063540at2759"/>
<feature type="region of interest" description="Disordered" evidence="1">
    <location>
        <begin position="1"/>
        <end position="57"/>
    </location>
</feature>
<evidence type="ECO:0000313" key="2">
    <source>
        <dbReference type="EMBL" id="GAV02507.1"/>
    </source>
</evidence>
<comment type="caution">
    <text evidence="2">The sequence shown here is derived from an EMBL/GenBank/DDBJ whole genome shotgun (WGS) entry which is preliminary data.</text>
</comment>
<evidence type="ECO:0008006" key="4">
    <source>
        <dbReference type="Google" id="ProtNLM"/>
    </source>
</evidence>
<sequence>MAKTPEKSPPARKTSSGSGLFDVPLPNELAAPLGERTTFEHASTSPKAPISKKPSLKKKNSWNPDFDGVLHMGYIWYFEQNAEKKTPEELLYRAKEEKLSRILTLDRETTKNGWKKYFAAIWSDGRFAWYKPAKFSLYNKKLTGELEEVLFVPWRVCAFGEDVVRKLCPKHLKPLSHSIRPDDVEAQLEGMAISPPQTPKLPILSSSPPAHSLLTSFLETAGKGLCICTSPSVISLIVPQSPSSATSSFEELVCVVPKTSSQSLLMAVGGHDWLRGDVYCFACDSQDDLDIWKDCFALLTHRKIVQQSAFDHLLNTPVMITLPAGIAF</sequence>
<evidence type="ECO:0000313" key="3">
    <source>
        <dbReference type="Proteomes" id="UP000186922"/>
    </source>
</evidence>
<keyword evidence="3" id="KW-1185">Reference proteome</keyword>
<accession>A0A1D1VLN6</accession>
<dbReference type="Proteomes" id="UP000186922">
    <property type="component" value="Unassembled WGS sequence"/>
</dbReference>
<evidence type="ECO:0000256" key="1">
    <source>
        <dbReference type="SAM" id="MobiDB-lite"/>
    </source>
</evidence>